<dbReference type="Proteomes" id="UP000510643">
    <property type="component" value="Chromosome"/>
</dbReference>
<dbReference type="KEGG" id="efal:FH779_06860"/>
<evidence type="ECO:0000259" key="1">
    <source>
        <dbReference type="PROSITE" id="PS50943"/>
    </source>
</evidence>
<dbReference type="EMBL" id="CP040908">
    <property type="protein sequence ID" value="QLL59820.1"/>
    <property type="molecule type" value="Genomic_DNA"/>
</dbReference>
<dbReference type="GO" id="GO:0003677">
    <property type="term" value="F:DNA binding"/>
    <property type="evidence" value="ECO:0007669"/>
    <property type="project" value="InterPro"/>
</dbReference>
<keyword evidence="3" id="KW-1185">Reference proteome</keyword>
<evidence type="ECO:0000313" key="2">
    <source>
        <dbReference type="EMBL" id="QLL59820.1"/>
    </source>
</evidence>
<dbReference type="AlphaFoldDB" id="A0A7H9DXI2"/>
<sequence length="48" mass="5637">MDSSDINKYEKGKTNLTIRNLIRIAKALNVHPKILLDFDFDLNKYNNE</sequence>
<dbReference type="InterPro" id="IPR010982">
    <property type="entry name" value="Lambda_DNA-bd_dom_sf"/>
</dbReference>
<feature type="domain" description="HTH cro/C1-type" evidence="1">
    <location>
        <begin position="6"/>
        <end position="35"/>
    </location>
</feature>
<dbReference type="InterPro" id="IPR001387">
    <property type="entry name" value="Cro/C1-type_HTH"/>
</dbReference>
<dbReference type="PROSITE" id="PS50943">
    <property type="entry name" value="HTH_CROC1"/>
    <property type="match status" value="1"/>
</dbReference>
<dbReference type="Gene3D" id="1.10.260.40">
    <property type="entry name" value="lambda repressor-like DNA-binding domains"/>
    <property type="match status" value="1"/>
</dbReference>
<organism evidence="2 3">
    <name type="scientific">Empedobacter falsenii</name>
    <dbReference type="NCBI Taxonomy" id="343874"/>
    <lineage>
        <taxon>Bacteria</taxon>
        <taxon>Pseudomonadati</taxon>
        <taxon>Bacteroidota</taxon>
        <taxon>Flavobacteriia</taxon>
        <taxon>Flavobacteriales</taxon>
        <taxon>Weeksellaceae</taxon>
        <taxon>Empedobacter</taxon>
    </lineage>
</organism>
<reference evidence="2 3" key="1">
    <citation type="submission" date="2019-06" db="EMBL/GenBank/DDBJ databases">
        <title>Emergence of pandrug resistant Empedobacter falsenii in China.</title>
        <authorList>
            <person name="Dong N."/>
            <person name="Chen S."/>
            <person name="Zhang R."/>
        </authorList>
    </citation>
    <scope>NUCLEOTIDE SEQUENCE [LARGE SCALE GENOMIC DNA]</scope>
    <source>
        <strain evidence="2 3">1681-1</strain>
    </source>
</reference>
<proteinExistence type="predicted"/>
<name>A0A7H9DXI2_9FLAO</name>
<dbReference type="RefSeq" id="WP_180906811.1">
    <property type="nucleotide sequence ID" value="NZ_CP040908.1"/>
</dbReference>
<dbReference type="SUPFAM" id="SSF47413">
    <property type="entry name" value="lambda repressor-like DNA-binding domains"/>
    <property type="match status" value="1"/>
</dbReference>
<dbReference type="CDD" id="cd00093">
    <property type="entry name" value="HTH_XRE"/>
    <property type="match status" value="1"/>
</dbReference>
<evidence type="ECO:0000313" key="3">
    <source>
        <dbReference type="Proteomes" id="UP000510643"/>
    </source>
</evidence>
<accession>A0A7H9DXI2</accession>
<gene>
    <name evidence="2" type="ORF">FH779_06860</name>
</gene>
<dbReference type="Pfam" id="PF01381">
    <property type="entry name" value="HTH_3"/>
    <property type="match status" value="1"/>
</dbReference>
<protein>
    <submittedName>
        <fullName evidence="2">Helix-turn-helix transcriptional regulator</fullName>
    </submittedName>
</protein>
<dbReference type="GeneID" id="96091076"/>